<name>R7ZNY9_9BACT</name>
<sequence>MGRYRKFVFVCTGSDCKKSGCKQLTREVKSVLKLDPHKGRFKLIKTKCMDFCKSGPIMVFENEVFKNGDVEKFKGKIQ</sequence>
<evidence type="ECO:0000313" key="1">
    <source>
        <dbReference type="EMBL" id="EON75768.1"/>
    </source>
</evidence>
<dbReference type="Proteomes" id="UP000013909">
    <property type="component" value="Unassembled WGS sequence"/>
</dbReference>
<dbReference type="CDD" id="cd02980">
    <property type="entry name" value="TRX_Fd_family"/>
    <property type="match status" value="1"/>
</dbReference>
<dbReference type="STRING" id="1232681.ADIS_3659"/>
<dbReference type="EMBL" id="AQHR01000096">
    <property type="protein sequence ID" value="EON75768.1"/>
    <property type="molecule type" value="Genomic_DNA"/>
</dbReference>
<proteinExistence type="predicted"/>
<dbReference type="Pfam" id="PF01257">
    <property type="entry name" value="2Fe-2S_thioredx"/>
    <property type="match status" value="1"/>
</dbReference>
<dbReference type="SUPFAM" id="SSF52833">
    <property type="entry name" value="Thioredoxin-like"/>
    <property type="match status" value="1"/>
</dbReference>
<protein>
    <recommendedName>
        <fullName evidence="3">(2Fe-2S) ferredoxin domain-containing protein</fullName>
    </recommendedName>
</protein>
<gene>
    <name evidence="1" type="ORF">ADIS_3659</name>
</gene>
<organism evidence="1 2">
    <name type="scientific">Lunatimonas lonarensis</name>
    <dbReference type="NCBI Taxonomy" id="1232681"/>
    <lineage>
        <taxon>Bacteria</taxon>
        <taxon>Pseudomonadati</taxon>
        <taxon>Bacteroidota</taxon>
        <taxon>Cytophagia</taxon>
        <taxon>Cytophagales</taxon>
        <taxon>Cyclobacteriaceae</taxon>
    </lineage>
</organism>
<evidence type="ECO:0000313" key="2">
    <source>
        <dbReference type="Proteomes" id="UP000013909"/>
    </source>
</evidence>
<dbReference type="InterPro" id="IPR036249">
    <property type="entry name" value="Thioredoxin-like_sf"/>
</dbReference>
<dbReference type="OrthoDB" id="9800692at2"/>
<reference evidence="1 2" key="1">
    <citation type="submission" date="2013-02" db="EMBL/GenBank/DDBJ databases">
        <title>A novel strain isolated from Lonar lake, Maharashtra, India.</title>
        <authorList>
            <person name="Singh A."/>
        </authorList>
    </citation>
    <scope>NUCLEOTIDE SEQUENCE [LARGE SCALE GENOMIC DNA]</scope>
    <source>
        <strain evidence="1 2">AK24</strain>
    </source>
</reference>
<dbReference type="AlphaFoldDB" id="R7ZNY9"/>
<keyword evidence="2" id="KW-1185">Reference proteome</keyword>
<dbReference type="RefSeq" id="WP_010855790.1">
    <property type="nucleotide sequence ID" value="NZ_AQHR01000096.1"/>
</dbReference>
<evidence type="ECO:0008006" key="3">
    <source>
        <dbReference type="Google" id="ProtNLM"/>
    </source>
</evidence>
<dbReference type="Gene3D" id="3.40.30.10">
    <property type="entry name" value="Glutaredoxin"/>
    <property type="match status" value="1"/>
</dbReference>
<accession>R7ZNY9</accession>
<comment type="caution">
    <text evidence="1">The sequence shown here is derived from an EMBL/GenBank/DDBJ whole genome shotgun (WGS) entry which is preliminary data.</text>
</comment>